<gene>
    <name evidence="1" type="ORF">Lp19_0232</name>
</gene>
<comment type="caution">
    <text evidence="1">The sequence shown here is derived from an EMBL/GenBank/DDBJ whole genome shotgun (WGS) entry which is preliminary data.</text>
</comment>
<reference evidence="1 2" key="1">
    <citation type="submission" date="2016-03" db="EMBL/GenBank/DDBJ databases">
        <title>Comparative genomics of 54 Lactobacillus plantarum strains reveals genomic uncoupling from niche constraints.</title>
        <authorList>
            <person name="Martino M.E."/>
        </authorList>
    </citation>
    <scope>NUCLEOTIDE SEQUENCE [LARGE SCALE GENOMIC DNA]</scope>
    <source>
        <strain evidence="1 2">19.1</strain>
    </source>
</reference>
<accession>A0A165SB42</accession>
<dbReference type="Proteomes" id="UP000076882">
    <property type="component" value="Unassembled WGS sequence"/>
</dbReference>
<dbReference type="InterPro" id="IPR014729">
    <property type="entry name" value="Rossmann-like_a/b/a_fold"/>
</dbReference>
<dbReference type="AlphaFoldDB" id="A0A165SB42"/>
<dbReference type="Gene3D" id="3.40.50.620">
    <property type="entry name" value="HUPs"/>
    <property type="match status" value="1"/>
</dbReference>
<dbReference type="EMBL" id="LUXM01000004">
    <property type="protein sequence ID" value="KZU98552.1"/>
    <property type="molecule type" value="Genomic_DNA"/>
</dbReference>
<evidence type="ECO:0000313" key="2">
    <source>
        <dbReference type="Proteomes" id="UP000076882"/>
    </source>
</evidence>
<organism evidence="1 2">
    <name type="scientific">Lactiplantibacillus plantarum</name>
    <name type="common">Lactobacillus plantarum</name>
    <dbReference type="NCBI Taxonomy" id="1590"/>
    <lineage>
        <taxon>Bacteria</taxon>
        <taxon>Bacillati</taxon>
        <taxon>Bacillota</taxon>
        <taxon>Bacilli</taxon>
        <taxon>Lactobacillales</taxon>
        <taxon>Lactobacillaceae</taxon>
        <taxon>Lactiplantibacillus</taxon>
    </lineage>
</organism>
<sequence length="40" mass="4720">MENQKMQEPLVYRRILLTVDEDDNTSSERAFRYATTLATL</sequence>
<proteinExistence type="predicted"/>
<evidence type="ECO:0000313" key="1">
    <source>
        <dbReference type="EMBL" id="KZU98552.1"/>
    </source>
</evidence>
<dbReference type="PATRIC" id="fig|1590.201.peg.2692"/>
<protein>
    <submittedName>
        <fullName evidence="1">Nucleotide-binding protein UspA family</fullName>
    </submittedName>
</protein>
<name>A0A165SB42_LACPN</name>